<dbReference type="PANTHER" id="PTHR10366">
    <property type="entry name" value="NAD DEPENDENT EPIMERASE/DEHYDRATASE"/>
    <property type="match status" value="1"/>
</dbReference>
<dbReference type="SUPFAM" id="SSF51735">
    <property type="entry name" value="NAD(P)-binding Rossmann-fold domains"/>
    <property type="match status" value="1"/>
</dbReference>
<dbReference type="EMBL" id="SSND01000001">
    <property type="protein sequence ID" value="THD85279.1"/>
    <property type="molecule type" value="Genomic_DNA"/>
</dbReference>
<dbReference type="InterPro" id="IPR050425">
    <property type="entry name" value="NAD(P)_dehydrat-like"/>
</dbReference>
<dbReference type="Pfam" id="PF01370">
    <property type="entry name" value="Epimerase"/>
    <property type="match status" value="1"/>
</dbReference>
<dbReference type="GO" id="GO:0016616">
    <property type="term" value="F:oxidoreductase activity, acting on the CH-OH group of donors, NAD or NADP as acceptor"/>
    <property type="evidence" value="ECO:0007669"/>
    <property type="project" value="TreeGrafter"/>
</dbReference>
<comment type="caution">
    <text evidence="4">The sequence shown here is derived from an EMBL/GenBank/DDBJ whole genome shotgun (WGS) entry which is preliminary data.</text>
</comment>
<organism evidence="4 5">
    <name type="scientific">Aliigemmobacter aestuarii</name>
    <dbReference type="NCBI Taxonomy" id="1445661"/>
    <lineage>
        <taxon>Bacteria</taxon>
        <taxon>Pseudomonadati</taxon>
        <taxon>Pseudomonadota</taxon>
        <taxon>Alphaproteobacteria</taxon>
        <taxon>Rhodobacterales</taxon>
        <taxon>Paracoccaceae</taxon>
        <taxon>Aliigemmobacter</taxon>
    </lineage>
</organism>
<evidence type="ECO:0000313" key="4">
    <source>
        <dbReference type="EMBL" id="THD85279.1"/>
    </source>
</evidence>
<evidence type="ECO:0000313" key="5">
    <source>
        <dbReference type="Proteomes" id="UP000309450"/>
    </source>
</evidence>
<keyword evidence="5" id="KW-1185">Reference proteome</keyword>
<accession>A0A4S3MRX0</accession>
<dbReference type="InterPro" id="IPR036291">
    <property type="entry name" value="NAD(P)-bd_dom_sf"/>
</dbReference>
<dbReference type="Proteomes" id="UP000309450">
    <property type="component" value="Unassembled WGS sequence"/>
</dbReference>
<reference evidence="4 5" key="1">
    <citation type="submission" date="2019-04" db="EMBL/GenBank/DDBJ databases">
        <title>Draft genome sequence of Gemmobacter aestuarii sp. nov.</title>
        <authorList>
            <person name="Hameed A."/>
            <person name="Lin S.-Y."/>
            <person name="Shahina M."/>
            <person name="Lai W.-A."/>
            <person name="Young C.-C."/>
        </authorList>
    </citation>
    <scope>NUCLEOTIDE SEQUENCE [LARGE SCALE GENOMIC DNA]</scope>
    <source>
        <strain evidence="4 5">CC-PW-75</strain>
    </source>
</reference>
<evidence type="ECO:0000259" key="3">
    <source>
        <dbReference type="Pfam" id="PF01370"/>
    </source>
</evidence>
<dbReference type="RefSeq" id="WP_136393653.1">
    <property type="nucleotide sequence ID" value="NZ_SSND01000001.1"/>
</dbReference>
<dbReference type="OrthoDB" id="9778052at2"/>
<dbReference type="PANTHER" id="PTHR10366:SF564">
    <property type="entry name" value="STEROL-4-ALPHA-CARBOXYLATE 3-DEHYDROGENASE, DECARBOXYLATING"/>
    <property type="match status" value="1"/>
</dbReference>
<evidence type="ECO:0000256" key="2">
    <source>
        <dbReference type="ARBA" id="ARBA00023445"/>
    </source>
</evidence>
<keyword evidence="1" id="KW-0560">Oxidoreductase</keyword>
<sequence length="339" mass="36458">MPSRPQSILLTGATGFVAKHVALKCLAAGHRVGGSLRNLSREAELRAALAPHLPPDAMDRLTCVTLDLERDEGWRDAMQGVDTLIHTASPFPIVQPKAADDLIRPAVQGTLRALRAARAAGVPRIVLTSSTAAIVNPGGRPVQDETDWLDPDSPGTTAYSRSKLMAERAAWDYVRDEAKGLALTVINPALVLGPPLDGHYGTSVRIIERLMSGKDPMVPRIGWPVVDVRDVAEMHLRAAEDLSTSGKRYVAACGSLWMAEMARILKDAYPERRIATRTAPNMLMRLMGMTDPAVRSIVPHLGHLGRVSSDRARQEMGMSFIPPAEAVRAAAEAVAAAGK</sequence>
<dbReference type="Gene3D" id="3.40.50.720">
    <property type="entry name" value="NAD(P)-binding Rossmann-like Domain"/>
    <property type="match status" value="1"/>
</dbReference>
<gene>
    <name evidence="4" type="ORF">E7811_06135</name>
</gene>
<feature type="domain" description="NAD-dependent epimerase/dehydratase" evidence="3">
    <location>
        <begin position="8"/>
        <end position="250"/>
    </location>
</feature>
<name>A0A4S3MRX0_9RHOB</name>
<evidence type="ECO:0000256" key="1">
    <source>
        <dbReference type="ARBA" id="ARBA00023002"/>
    </source>
</evidence>
<dbReference type="AlphaFoldDB" id="A0A4S3MRX0"/>
<dbReference type="InterPro" id="IPR001509">
    <property type="entry name" value="Epimerase_deHydtase"/>
</dbReference>
<proteinExistence type="inferred from homology"/>
<comment type="similarity">
    <text evidence="2">Belongs to the NAD(P)-dependent epimerase/dehydratase family. Dihydroflavonol-4-reductase subfamily.</text>
</comment>
<protein>
    <submittedName>
        <fullName evidence="4">NAD-dependent epimerase/dehydratase family protein</fullName>
    </submittedName>
</protein>